<feature type="transmembrane region" description="Helical" evidence="1">
    <location>
        <begin position="6"/>
        <end position="24"/>
    </location>
</feature>
<name>D3A0B9_NEIM2</name>
<keyword evidence="1" id="KW-0472">Membrane</keyword>
<keyword evidence="1" id="KW-1133">Transmembrane helix</keyword>
<accession>D3A0B9</accession>
<organism evidence="2 3">
    <name type="scientific">Neisseria mucosa (strain ATCC 25996 / DSM 4631 / NCTC 10774 / M26)</name>
    <dbReference type="NCBI Taxonomy" id="546266"/>
    <lineage>
        <taxon>Bacteria</taxon>
        <taxon>Pseudomonadati</taxon>
        <taxon>Pseudomonadota</taxon>
        <taxon>Betaproteobacteria</taxon>
        <taxon>Neisseriales</taxon>
        <taxon>Neisseriaceae</taxon>
        <taxon>Neisseria</taxon>
    </lineage>
</organism>
<evidence type="ECO:0000256" key="1">
    <source>
        <dbReference type="SAM" id="Phobius"/>
    </source>
</evidence>
<dbReference type="AlphaFoldDB" id="D3A0B9"/>
<reference evidence="2 3" key="1">
    <citation type="submission" date="2009-10" db="EMBL/GenBank/DDBJ databases">
        <authorList>
            <person name="Weinstock G."/>
            <person name="Sodergren E."/>
            <person name="Clifton S."/>
            <person name="Fulton L."/>
            <person name="Fulton B."/>
            <person name="Courtney L."/>
            <person name="Fronick C."/>
            <person name="Harrison M."/>
            <person name="Strong C."/>
            <person name="Farmer C."/>
            <person name="Delahaunty K."/>
            <person name="Markovic C."/>
            <person name="Hall O."/>
            <person name="Minx P."/>
            <person name="Tomlinson C."/>
            <person name="Mitreva M."/>
            <person name="Nelson J."/>
            <person name="Hou S."/>
            <person name="Wollam A."/>
            <person name="Pepin K.H."/>
            <person name="Johnson M."/>
            <person name="Bhonagiri V."/>
            <person name="Nash W.E."/>
            <person name="Warren W."/>
            <person name="Chinwalla A."/>
            <person name="Mardis E.R."/>
            <person name="Wilson R.K."/>
        </authorList>
    </citation>
    <scope>NUCLEOTIDE SEQUENCE [LARGE SCALE GENOMIC DNA]</scope>
    <source>
        <strain evidence="3">ATCC 25996 / DSM 4631 / NCTC 10774 / M26</strain>
    </source>
</reference>
<dbReference type="EMBL" id="ACDX02000026">
    <property type="protein sequence ID" value="EFC87200.1"/>
    <property type="molecule type" value="Genomic_DNA"/>
</dbReference>
<comment type="caution">
    <text evidence="2">The sequence shown here is derived from an EMBL/GenBank/DDBJ whole genome shotgun (WGS) entry which is preliminary data.</text>
</comment>
<sequence length="44" mass="5279">MDFHNILFYMVFWLACLHFAVNLFPLPLQVEVFTVCWIGLFTNQ</sequence>
<dbReference type="Proteomes" id="UP000003344">
    <property type="component" value="Unassembled WGS sequence"/>
</dbReference>
<evidence type="ECO:0000313" key="3">
    <source>
        <dbReference type="Proteomes" id="UP000003344"/>
    </source>
</evidence>
<keyword evidence="1" id="KW-0812">Transmembrane</keyword>
<evidence type="ECO:0000313" key="2">
    <source>
        <dbReference type="EMBL" id="EFC87200.1"/>
    </source>
</evidence>
<protein>
    <submittedName>
        <fullName evidence="2">Uncharacterized protein</fullName>
    </submittedName>
</protein>
<gene>
    <name evidence="2" type="ORF">NEIMUCOT_06354</name>
</gene>
<proteinExistence type="predicted"/>